<comment type="caution">
    <text evidence="1">The sequence shown here is derived from an EMBL/GenBank/DDBJ whole genome shotgun (WGS) entry which is preliminary data.</text>
</comment>
<keyword evidence="2" id="KW-1185">Reference proteome</keyword>
<protein>
    <submittedName>
        <fullName evidence="1">Uncharacterized protein</fullName>
    </submittedName>
</protein>
<proteinExistence type="predicted"/>
<organism evidence="1 2">
    <name type="scientific">Colletotrichum kahawae</name>
    <name type="common">Coffee berry disease fungus</name>
    <dbReference type="NCBI Taxonomy" id="34407"/>
    <lineage>
        <taxon>Eukaryota</taxon>
        <taxon>Fungi</taxon>
        <taxon>Dikarya</taxon>
        <taxon>Ascomycota</taxon>
        <taxon>Pezizomycotina</taxon>
        <taxon>Sordariomycetes</taxon>
        <taxon>Hypocreomycetidae</taxon>
        <taxon>Glomerellales</taxon>
        <taxon>Glomerellaceae</taxon>
        <taxon>Colletotrichum</taxon>
        <taxon>Colletotrichum gloeosporioides species complex</taxon>
    </lineage>
</organism>
<dbReference type="Proteomes" id="UP001281614">
    <property type="component" value="Unassembled WGS sequence"/>
</dbReference>
<gene>
    <name evidence="1" type="ORF">CKAH01_08760</name>
</gene>
<name>A0AAD9Y209_COLKA</name>
<reference evidence="1" key="1">
    <citation type="submission" date="2023-02" db="EMBL/GenBank/DDBJ databases">
        <title>Colletotrichum kahawae CIFC_Que2 genome sequencing and assembly.</title>
        <authorList>
            <person name="Baroncelli R."/>
        </authorList>
    </citation>
    <scope>NUCLEOTIDE SEQUENCE</scope>
    <source>
        <strain evidence="1">CIFC_Que2</strain>
    </source>
</reference>
<dbReference type="EMBL" id="VYYT01000555">
    <property type="protein sequence ID" value="KAK2731888.1"/>
    <property type="molecule type" value="Genomic_DNA"/>
</dbReference>
<dbReference type="AlphaFoldDB" id="A0AAD9Y209"/>
<evidence type="ECO:0000313" key="1">
    <source>
        <dbReference type="EMBL" id="KAK2731888.1"/>
    </source>
</evidence>
<evidence type="ECO:0000313" key="2">
    <source>
        <dbReference type="Proteomes" id="UP001281614"/>
    </source>
</evidence>
<accession>A0AAD9Y209</accession>
<sequence>MPCPELAVILSTWHSIHSDSCKPQAKHKKKNKGQAKPFNAEALSLSLFSCCGFTSCLVFCPRRITLCISFSAAENKPTPLHRQAFFAPLPRETLARPLKPIRTPCAPQFSTQRESFRTRRGTCPLLTAAGWVQTGVGQAAKRSNAWADAGTDARRTRGHLAFLTQRPRILSSGRGAHSRATPSWQLDEPKRNAVRRERPGLCWKTYRWSSSSQTSPHTTTSDRVSAHVPGLLARCKVVPVLRGN</sequence>